<dbReference type="OrthoDB" id="7510310at2"/>
<evidence type="ECO:0000256" key="1">
    <source>
        <dbReference type="SAM" id="Phobius"/>
    </source>
</evidence>
<dbReference type="EMBL" id="BLIV01000012">
    <property type="protein sequence ID" value="GFE52426.1"/>
    <property type="molecule type" value="Genomic_DNA"/>
</dbReference>
<proteinExistence type="predicted"/>
<organism evidence="2 3">
    <name type="scientific">Roseobacter cerasinus</name>
    <dbReference type="NCBI Taxonomy" id="2602289"/>
    <lineage>
        <taxon>Bacteria</taxon>
        <taxon>Pseudomonadati</taxon>
        <taxon>Pseudomonadota</taxon>
        <taxon>Alphaproteobacteria</taxon>
        <taxon>Rhodobacterales</taxon>
        <taxon>Roseobacteraceae</taxon>
        <taxon>Roseobacter</taxon>
    </lineage>
</organism>
<gene>
    <name evidence="2" type="ORF">So717_41790</name>
</gene>
<name>A0A640W1R2_9RHOB</name>
<evidence type="ECO:0008006" key="4">
    <source>
        <dbReference type="Google" id="ProtNLM"/>
    </source>
</evidence>
<dbReference type="RefSeq" id="WP_159981053.1">
    <property type="nucleotide sequence ID" value="NZ_BLIV01000012.1"/>
</dbReference>
<keyword evidence="1" id="KW-0812">Transmembrane</keyword>
<dbReference type="Proteomes" id="UP000436522">
    <property type="component" value="Unassembled WGS sequence"/>
</dbReference>
<evidence type="ECO:0000313" key="2">
    <source>
        <dbReference type="EMBL" id="GFE52426.1"/>
    </source>
</evidence>
<feature type="transmembrane region" description="Helical" evidence="1">
    <location>
        <begin position="131"/>
        <end position="155"/>
    </location>
</feature>
<protein>
    <recommendedName>
        <fullName evidence="4">DUF4386 domain-containing protein</fullName>
    </recommendedName>
</protein>
<evidence type="ECO:0000313" key="3">
    <source>
        <dbReference type="Proteomes" id="UP000436522"/>
    </source>
</evidence>
<feature type="transmembrane region" description="Helical" evidence="1">
    <location>
        <begin position="94"/>
        <end position="116"/>
    </location>
</feature>
<feature type="transmembrane region" description="Helical" evidence="1">
    <location>
        <begin position="194"/>
        <end position="219"/>
    </location>
</feature>
<feature type="transmembrane region" description="Helical" evidence="1">
    <location>
        <begin position="53"/>
        <end position="73"/>
    </location>
</feature>
<reference evidence="2 3" key="1">
    <citation type="submission" date="2019-12" db="EMBL/GenBank/DDBJ databases">
        <title>Roseobacter cerasinus sp. nov., isolated from seawater around aquaculture.</title>
        <authorList>
            <person name="Muramatsu S."/>
            <person name="Takabe Y."/>
            <person name="Mori K."/>
            <person name="Takaichi S."/>
            <person name="Hanada S."/>
        </authorList>
    </citation>
    <scope>NUCLEOTIDE SEQUENCE [LARGE SCALE GENOMIC DNA]</scope>
    <source>
        <strain evidence="2 3">AI77</strain>
    </source>
</reference>
<keyword evidence="1" id="KW-0472">Membrane</keyword>
<keyword evidence="3" id="KW-1185">Reference proteome</keyword>
<keyword evidence="1" id="KW-1133">Transmembrane helix</keyword>
<feature type="transmembrane region" description="Helical" evidence="1">
    <location>
        <begin position="167"/>
        <end position="188"/>
    </location>
</feature>
<accession>A0A640W1R2</accession>
<dbReference type="AlphaFoldDB" id="A0A640W1R2"/>
<comment type="caution">
    <text evidence="2">The sequence shown here is derived from an EMBL/GenBank/DDBJ whole genome shotgun (WGS) entry which is preliminary data.</text>
</comment>
<sequence length="229" mass="25252">MNPKMCSLFAWAGSVFIVILCGSFLLMGFLPPIPAFMGAEAAAEKFEDNRTAIRAGATAIMQSCTLMFLWVAAISVQIRRIGGEQARTLSYGQLLLGFAGNIVFLLMSFAWTIAAFRAERSAELVAMLNDIGWLIVVMPVMPLTLQAFVIALAILSDKRDEPLFPRWAAYLNFWVGILFLPGAVTTFFKTGPFAWHGLLVFWVPIVAFIGWVFTMAWLVSRAATRPSGD</sequence>